<proteinExistence type="predicted"/>
<feature type="compositionally biased region" description="Low complexity" evidence="1">
    <location>
        <begin position="1"/>
        <end position="20"/>
    </location>
</feature>
<organism evidence="3 4">
    <name type="scientific">Glomus cerebriforme</name>
    <dbReference type="NCBI Taxonomy" id="658196"/>
    <lineage>
        <taxon>Eukaryota</taxon>
        <taxon>Fungi</taxon>
        <taxon>Fungi incertae sedis</taxon>
        <taxon>Mucoromycota</taxon>
        <taxon>Glomeromycotina</taxon>
        <taxon>Glomeromycetes</taxon>
        <taxon>Glomerales</taxon>
        <taxon>Glomeraceae</taxon>
        <taxon>Glomus</taxon>
    </lineage>
</organism>
<keyword evidence="4" id="KW-1185">Reference proteome</keyword>
<dbReference type="Pfam" id="PF13649">
    <property type="entry name" value="Methyltransf_25"/>
    <property type="match status" value="1"/>
</dbReference>
<reference evidence="3 4" key="1">
    <citation type="submission" date="2018-06" db="EMBL/GenBank/DDBJ databases">
        <title>Comparative genomics reveals the genomic features of Rhizophagus irregularis, R. cerebriforme, R. diaphanum and Gigaspora rosea, and their symbiotic lifestyle signature.</title>
        <authorList>
            <person name="Morin E."/>
            <person name="San Clemente H."/>
            <person name="Chen E.C.H."/>
            <person name="De La Providencia I."/>
            <person name="Hainaut M."/>
            <person name="Kuo A."/>
            <person name="Kohler A."/>
            <person name="Murat C."/>
            <person name="Tang N."/>
            <person name="Roy S."/>
            <person name="Loubradou J."/>
            <person name="Henrissat B."/>
            <person name="Grigoriev I.V."/>
            <person name="Corradi N."/>
            <person name="Roux C."/>
            <person name="Martin F.M."/>
        </authorList>
    </citation>
    <scope>NUCLEOTIDE SEQUENCE [LARGE SCALE GENOMIC DNA]</scope>
    <source>
        <strain evidence="3 4">DAOM 227022</strain>
    </source>
</reference>
<evidence type="ECO:0000259" key="2">
    <source>
        <dbReference type="Pfam" id="PF13649"/>
    </source>
</evidence>
<dbReference type="STRING" id="658196.A0A397SI85"/>
<gene>
    <name evidence="3" type="ORF">C1645_879006</name>
</gene>
<keyword evidence="3" id="KW-0808">Transferase</keyword>
<sequence>MGKSQSKPPKSSRNNNSTPSTIIEHQKIYKPHNYYVPLPPPNNKIFQYKGNRRHTNISNVNYLFPVDDNENDRIQDHHYIYRYIWDNNFSAPIEELLDSHGSTILDIGCGPATWTLEVATEYPRSRFTGIDIAPTYPIHTKPHNVEFLQANILTGLPYADNTFDYVFCRFMIFAFTLEDWKLAIKEICRVCKVGGYIEFMEKDILFWNEGNFTRRARLWLAEELRKKKNVEIVISPKIQQFISETKHFPIIYHAERSVPIGEWGGNLGKCYEYNYKWGAKNLKNAIIKDCGNGDADWDMIVDKCVKELSENHGYDKVHRIWARKEELQDDVESTIIQEE</sequence>
<evidence type="ECO:0000313" key="4">
    <source>
        <dbReference type="Proteomes" id="UP000265703"/>
    </source>
</evidence>
<dbReference type="InterPro" id="IPR029063">
    <property type="entry name" value="SAM-dependent_MTases_sf"/>
</dbReference>
<dbReference type="CDD" id="cd02440">
    <property type="entry name" value="AdoMet_MTases"/>
    <property type="match status" value="1"/>
</dbReference>
<name>A0A397SI85_9GLOM</name>
<dbReference type="InterPro" id="IPR041698">
    <property type="entry name" value="Methyltransf_25"/>
</dbReference>
<dbReference type="SUPFAM" id="SSF53335">
    <property type="entry name" value="S-adenosyl-L-methionine-dependent methyltransferases"/>
    <property type="match status" value="1"/>
</dbReference>
<keyword evidence="3" id="KW-0489">Methyltransferase</keyword>
<dbReference type="EMBL" id="QKYT01000398">
    <property type="protein sequence ID" value="RIA85883.1"/>
    <property type="molecule type" value="Genomic_DNA"/>
</dbReference>
<accession>A0A397SI85</accession>
<dbReference type="PANTHER" id="PTHR43591">
    <property type="entry name" value="METHYLTRANSFERASE"/>
    <property type="match status" value="1"/>
</dbReference>
<feature type="region of interest" description="Disordered" evidence="1">
    <location>
        <begin position="1"/>
        <end position="22"/>
    </location>
</feature>
<evidence type="ECO:0000256" key="1">
    <source>
        <dbReference type="SAM" id="MobiDB-lite"/>
    </source>
</evidence>
<dbReference type="OrthoDB" id="2013972at2759"/>
<feature type="domain" description="Methyltransferase" evidence="2">
    <location>
        <begin position="104"/>
        <end position="195"/>
    </location>
</feature>
<dbReference type="AlphaFoldDB" id="A0A397SI85"/>
<protein>
    <submittedName>
        <fullName evidence="3">S-adenosyl-L-methionine-dependent methyltransferase</fullName>
    </submittedName>
</protein>
<comment type="caution">
    <text evidence="3">The sequence shown here is derived from an EMBL/GenBank/DDBJ whole genome shotgun (WGS) entry which is preliminary data.</text>
</comment>
<dbReference type="Proteomes" id="UP000265703">
    <property type="component" value="Unassembled WGS sequence"/>
</dbReference>
<dbReference type="PANTHER" id="PTHR43591:SF24">
    <property type="entry name" value="2-METHOXY-6-POLYPRENYL-1,4-BENZOQUINOL METHYLASE, MITOCHONDRIAL"/>
    <property type="match status" value="1"/>
</dbReference>
<dbReference type="GO" id="GO:0032259">
    <property type="term" value="P:methylation"/>
    <property type="evidence" value="ECO:0007669"/>
    <property type="project" value="UniProtKB-KW"/>
</dbReference>
<dbReference type="Gene3D" id="3.40.50.150">
    <property type="entry name" value="Vaccinia Virus protein VP39"/>
    <property type="match status" value="1"/>
</dbReference>
<dbReference type="GO" id="GO:0008168">
    <property type="term" value="F:methyltransferase activity"/>
    <property type="evidence" value="ECO:0007669"/>
    <property type="project" value="UniProtKB-KW"/>
</dbReference>
<evidence type="ECO:0000313" key="3">
    <source>
        <dbReference type="EMBL" id="RIA85883.1"/>
    </source>
</evidence>